<dbReference type="InterPro" id="IPR023827">
    <property type="entry name" value="Peptidase_S8_Asp-AS"/>
</dbReference>
<feature type="active site" description="Charge relay system" evidence="5 6">
    <location>
        <position position="170"/>
    </location>
</feature>
<dbReference type="PROSITE" id="PS00138">
    <property type="entry name" value="SUBTILASE_SER"/>
    <property type="match status" value="1"/>
</dbReference>
<dbReference type="PANTHER" id="PTHR43806:SF11">
    <property type="entry name" value="CEREVISIN-RELATED"/>
    <property type="match status" value="1"/>
</dbReference>
<dbReference type="EMBL" id="LJGU01000119">
    <property type="protein sequence ID" value="OEV03493.1"/>
    <property type="molecule type" value="Genomic_DNA"/>
</dbReference>
<dbReference type="InterPro" id="IPR006311">
    <property type="entry name" value="TAT_signal"/>
</dbReference>
<evidence type="ECO:0000256" key="5">
    <source>
        <dbReference type="PIRSR" id="PIRSR615500-1"/>
    </source>
</evidence>
<dbReference type="InterPro" id="IPR010259">
    <property type="entry name" value="S8pro/Inhibitor_I9"/>
</dbReference>
<dbReference type="Gene3D" id="3.30.70.80">
    <property type="entry name" value="Peptidase S8 propeptide/proteinase inhibitor I9"/>
    <property type="match status" value="1"/>
</dbReference>
<evidence type="ECO:0000256" key="4">
    <source>
        <dbReference type="ARBA" id="ARBA00022825"/>
    </source>
</evidence>
<proteinExistence type="inferred from homology"/>
<evidence type="ECO:0000259" key="9">
    <source>
        <dbReference type="Pfam" id="PF00082"/>
    </source>
</evidence>
<keyword evidence="3 6" id="KW-0378">Hydrolase</keyword>
<name>A0A1E7KHX0_9ACTN</name>
<evidence type="ECO:0000256" key="3">
    <source>
        <dbReference type="ARBA" id="ARBA00022801"/>
    </source>
</evidence>
<feature type="signal peptide" evidence="8">
    <location>
        <begin position="1"/>
        <end position="37"/>
    </location>
</feature>
<dbReference type="PANTHER" id="PTHR43806">
    <property type="entry name" value="PEPTIDASE S8"/>
    <property type="match status" value="1"/>
</dbReference>
<dbReference type="InterPro" id="IPR000209">
    <property type="entry name" value="Peptidase_S8/S53_dom"/>
</dbReference>
<dbReference type="SUPFAM" id="SSF52743">
    <property type="entry name" value="Subtilisin-like"/>
    <property type="match status" value="1"/>
</dbReference>
<comment type="caution">
    <text evidence="11">The sequence shown here is derived from an EMBL/GenBank/DDBJ whole genome shotgun (WGS) entry which is preliminary data.</text>
</comment>
<feature type="domain" description="Peptidase S8/S53" evidence="9">
    <location>
        <begin position="162"/>
        <end position="389"/>
    </location>
</feature>
<dbReference type="InterPro" id="IPR037045">
    <property type="entry name" value="S8pro/Inhibitor_I9_sf"/>
</dbReference>
<dbReference type="Pfam" id="PF00082">
    <property type="entry name" value="Peptidase_S8"/>
    <property type="match status" value="1"/>
</dbReference>
<evidence type="ECO:0000256" key="1">
    <source>
        <dbReference type="ARBA" id="ARBA00011073"/>
    </source>
</evidence>
<dbReference type="Proteomes" id="UP000176101">
    <property type="component" value="Unassembled WGS sequence"/>
</dbReference>
<dbReference type="InterPro" id="IPR050131">
    <property type="entry name" value="Peptidase_S8_subtilisin-like"/>
</dbReference>
<reference evidence="11 12" key="1">
    <citation type="journal article" date="2016" name="Front. Microbiol.">
        <title>Comparative Genomics Analysis of Streptomyces Species Reveals Their Adaptation to the Marine Environment and Their Diversity at the Genomic Level.</title>
        <authorList>
            <person name="Tian X."/>
            <person name="Zhang Z."/>
            <person name="Yang T."/>
            <person name="Chen M."/>
            <person name="Li J."/>
            <person name="Chen F."/>
            <person name="Yang J."/>
            <person name="Li W."/>
            <person name="Zhang B."/>
            <person name="Zhang Z."/>
            <person name="Wu J."/>
            <person name="Zhang C."/>
            <person name="Long L."/>
            <person name="Xiao J."/>
        </authorList>
    </citation>
    <scope>NUCLEOTIDE SEQUENCE [LARGE SCALE GENOMIC DNA]</scope>
    <source>
        <strain evidence="11 12">SCSIO 02100</strain>
    </source>
</reference>
<feature type="chain" id="PRO_5009196547" evidence="8">
    <location>
        <begin position="38"/>
        <end position="407"/>
    </location>
</feature>
<evidence type="ECO:0000256" key="6">
    <source>
        <dbReference type="PROSITE-ProRule" id="PRU01240"/>
    </source>
</evidence>
<dbReference type="GO" id="GO:0006508">
    <property type="term" value="P:proteolysis"/>
    <property type="evidence" value="ECO:0007669"/>
    <property type="project" value="UniProtKB-KW"/>
</dbReference>
<keyword evidence="2 6" id="KW-0645">Protease</keyword>
<comment type="similarity">
    <text evidence="1 6 7">Belongs to the peptidase S8 family.</text>
</comment>
<keyword evidence="4 6" id="KW-0720">Serine protease</keyword>
<dbReference type="Pfam" id="PF05922">
    <property type="entry name" value="Inhibitor_I9"/>
    <property type="match status" value="1"/>
</dbReference>
<dbReference type="GO" id="GO:0005615">
    <property type="term" value="C:extracellular space"/>
    <property type="evidence" value="ECO:0007669"/>
    <property type="project" value="TreeGrafter"/>
</dbReference>
<dbReference type="CDD" id="cd04077">
    <property type="entry name" value="Peptidases_S8_PCSK9_ProteinaseK_like"/>
    <property type="match status" value="1"/>
</dbReference>
<dbReference type="InterPro" id="IPR023828">
    <property type="entry name" value="Peptidase_S8_Ser-AS"/>
</dbReference>
<sequence>MYQPTPIRRHLIAKSALVATSVAAMLVGASMASPAHADAPQSAERGRILAAESPERIDGQYVVTLEDTGELSAAGVSARSQGLASEYGGEVTRVYSAALNGFAVETDETSARALAADPSVARVEADQRMRALGTQTNPPSWGLDRVDTAGLDGRYTYPETSSGVTTYVIDTGIRVSHEDFGSRASWGTNTVDGNNTDCNGHGTHVAGTTGGTDYGVAKQTQLVAVKVLNCQGSGTTSGVVAGVDWVTQRATGPSVANMSLGGGASATLDQAVSRSIGSGVTYAVAAGNANTNACNSSPARVPEAITVGATQRNDNRSSFSNYGRCLDLFAPGSNITSAWIGSDTDRNTISGTSMAAPHVAGAAALLAGANPSWSPRQIRDQLVTDAVDGAVGYPGSGSPNQLLRVVS</sequence>
<dbReference type="Gene3D" id="3.40.50.200">
    <property type="entry name" value="Peptidase S8/S53 domain"/>
    <property type="match status" value="1"/>
</dbReference>
<keyword evidence="8" id="KW-0732">Signal</keyword>
<evidence type="ECO:0000313" key="11">
    <source>
        <dbReference type="EMBL" id="OEV03493.1"/>
    </source>
</evidence>
<dbReference type="GO" id="GO:0004252">
    <property type="term" value="F:serine-type endopeptidase activity"/>
    <property type="evidence" value="ECO:0007669"/>
    <property type="project" value="UniProtKB-UniRule"/>
</dbReference>
<dbReference type="PRINTS" id="PR00723">
    <property type="entry name" value="SUBTILISIN"/>
</dbReference>
<dbReference type="SUPFAM" id="SSF54897">
    <property type="entry name" value="Protease propeptides/inhibitors"/>
    <property type="match status" value="1"/>
</dbReference>
<dbReference type="InterPro" id="IPR015500">
    <property type="entry name" value="Peptidase_S8_subtilisin-rel"/>
</dbReference>
<dbReference type="InterPro" id="IPR034193">
    <property type="entry name" value="PCSK9_ProteinaseK-like"/>
</dbReference>
<dbReference type="FunFam" id="3.40.50.200:FF:000014">
    <property type="entry name" value="Proteinase K"/>
    <property type="match status" value="1"/>
</dbReference>
<feature type="active site" description="Charge relay system" evidence="5 6">
    <location>
        <position position="201"/>
    </location>
</feature>
<feature type="active site" description="Charge relay system" evidence="5 6">
    <location>
        <position position="353"/>
    </location>
</feature>
<accession>A0A1E7KHX0</accession>
<gene>
    <name evidence="11" type="ORF">AN216_11555</name>
</gene>
<dbReference type="STRING" id="1075402.AN216_11555"/>
<dbReference type="PROSITE" id="PS00136">
    <property type="entry name" value="SUBTILASE_ASP"/>
    <property type="match status" value="1"/>
</dbReference>
<dbReference type="PATRIC" id="fig|1075402.3.peg.5000"/>
<dbReference type="PROSITE" id="PS51892">
    <property type="entry name" value="SUBTILASE"/>
    <property type="match status" value="1"/>
</dbReference>
<dbReference type="RefSeq" id="WP_070196556.1">
    <property type="nucleotide sequence ID" value="NZ_LJGU01000119.1"/>
</dbReference>
<evidence type="ECO:0000256" key="8">
    <source>
        <dbReference type="SAM" id="SignalP"/>
    </source>
</evidence>
<protein>
    <submittedName>
        <fullName evidence="11">Serine protease</fullName>
    </submittedName>
</protein>
<feature type="domain" description="Inhibitor I9" evidence="10">
    <location>
        <begin position="61"/>
        <end position="130"/>
    </location>
</feature>
<keyword evidence="12" id="KW-1185">Reference proteome</keyword>
<evidence type="ECO:0000256" key="2">
    <source>
        <dbReference type="ARBA" id="ARBA00022670"/>
    </source>
</evidence>
<organism evidence="11 12">
    <name type="scientific">Streptomyces oceani</name>
    <dbReference type="NCBI Taxonomy" id="1075402"/>
    <lineage>
        <taxon>Bacteria</taxon>
        <taxon>Bacillati</taxon>
        <taxon>Actinomycetota</taxon>
        <taxon>Actinomycetes</taxon>
        <taxon>Kitasatosporales</taxon>
        <taxon>Streptomycetaceae</taxon>
        <taxon>Streptomyces</taxon>
    </lineage>
</organism>
<dbReference type="AlphaFoldDB" id="A0A1E7KHX0"/>
<evidence type="ECO:0000259" key="10">
    <source>
        <dbReference type="Pfam" id="PF05922"/>
    </source>
</evidence>
<evidence type="ECO:0000256" key="7">
    <source>
        <dbReference type="RuleBase" id="RU003355"/>
    </source>
</evidence>
<dbReference type="InterPro" id="IPR036852">
    <property type="entry name" value="Peptidase_S8/S53_dom_sf"/>
</dbReference>
<dbReference type="PROSITE" id="PS51318">
    <property type="entry name" value="TAT"/>
    <property type="match status" value="1"/>
</dbReference>
<evidence type="ECO:0000313" key="12">
    <source>
        <dbReference type="Proteomes" id="UP000176101"/>
    </source>
</evidence>